<comment type="subcellular location">
    <subcellularLocation>
        <location evidence="7">Secreted</location>
    </subcellularLocation>
    <subcellularLocation>
        <location evidence="7">Bacterial flagellum</location>
    </subcellularLocation>
</comment>
<dbReference type="Pfam" id="PF02465">
    <property type="entry name" value="FliD_N"/>
    <property type="match status" value="1"/>
</dbReference>
<evidence type="ECO:0000313" key="9">
    <source>
        <dbReference type="EMBL" id="PSN07912.1"/>
    </source>
</evidence>
<accession>A0A2P8VK39</accession>
<comment type="caution">
    <text evidence="9">The sequence shown here is derived from an EMBL/GenBank/DDBJ whole genome shotgun (WGS) entry which is preliminary data.</text>
</comment>
<evidence type="ECO:0000259" key="8">
    <source>
        <dbReference type="PROSITE" id="PS50222"/>
    </source>
</evidence>
<dbReference type="GO" id="GO:0005576">
    <property type="term" value="C:extracellular region"/>
    <property type="evidence" value="ECO:0007669"/>
    <property type="project" value="UniProtKB-SubCell"/>
</dbReference>
<comment type="similarity">
    <text evidence="1 7">Belongs to the FliD family.</text>
</comment>
<sequence>MLDVQTYAQQLAYADIATRDKQLKNQQADLDAENNALTSLESSLNDFKTAVDALNSETSGPVVNAISCNNDSVTATADSTAMPGSYSFYVEQLAQAQQTSVAFSDTQIPATGTLTLSMGDAKMDVELDKSDTDGDGFVSASEMANAINHSDENPGITATLVKTGDATTLMLTSDETGEASAFSLSATGNSALDSCLSAKKEVSTAQDAVIYLGNDASGTKIVNSSNTFDDLIPGASITFTEVPDDGKPVTLKISQDEGTSEQKVQGFVDAYNSLVDTLDDLTDTGSDGSSGGAFAGDAGLRSLSNQIGNLVHGEYNGASLIDYGITVDTHGHLQIDSEKFAAGMEKNPQGLTDIFVGDDSMVAQIDDLMDAYLNSNDGIITKRQSAIAEQEDQISDEMEQLQQTYNTNYERYVDEWTATLIEISQMQNSMAAFA</sequence>
<evidence type="ECO:0000256" key="2">
    <source>
        <dbReference type="ARBA" id="ARBA00011255"/>
    </source>
</evidence>
<keyword evidence="9" id="KW-0282">Flagellum</keyword>
<organism evidence="9 10">
    <name type="scientific">Siccibacter turicensis</name>
    <dbReference type="NCBI Taxonomy" id="357233"/>
    <lineage>
        <taxon>Bacteria</taxon>
        <taxon>Pseudomonadati</taxon>
        <taxon>Pseudomonadota</taxon>
        <taxon>Gammaproteobacteria</taxon>
        <taxon>Enterobacterales</taxon>
        <taxon>Enterobacteriaceae</taxon>
        <taxon>Siccibacter</taxon>
    </lineage>
</organism>
<evidence type="ECO:0000256" key="6">
    <source>
        <dbReference type="ARBA" id="ARBA00025175"/>
    </source>
</evidence>
<dbReference type="InterPro" id="IPR003481">
    <property type="entry name" value="FliD_N"/>
</dbReference>
<proteinExistence type="inferred from homology"/>
<name>A0A2P8VK39_9ENTR</name>
<comment type="subunit">
    <text evidence="2 7">Homopentamer.</text>
</comment>
<dbReference type="OrthoDB" id="9810816at2"/>
<evidence type="ECO:0000256" key="1">
    <source>
        <dbReference type="ARBA" id="ARBA00009764"/>
    </source>
</evidence>
<dbReference type="InterPro" id="IPR010809">
    <property type="entry name" value="FliD_C"/>
</dbReference>
<keyword evidence="5 7" id="KW-0975">Bacterial flagellum</keyword>
<dbReference type="Proteomes" id="UP000240212">
    <property type="component" value="Unassembled WGS sequence"/>
</dbReference>
<dbReference type="GO" id="GO:0007155">
    <property type="term" value="P:cell adhesion"/>
    <property type="evidence" value="ECO:0007669"/>
    <property type="project" value="InterPro"/>
</dbReference>
<dbReference type="GO" id="GO:0009421">
    <property type="term" value="C:bacterial-type flagellum filament cap"/>
    <property type="evidence" value="ECO:0007669"/>
    <property type="project" value="InterPro"/>
</dbReference>
<evidence type="ECO:0000256" key="4">
    <source>
        <dbReference type="ARBA" id="ARBA00023054"/>
    </source>
</evidence>
<dbReference type="GO" id="GO:0009424">
    <property type="term" value="C:bacterial-type flagellum hook"/>
    <property type="evidence" value="ECO:0007669"/>
    <property type="project" value="UniProtKB-UniRule"/>
</dbReference>
<keyword evidence="9" id="KW-0969">Cilium</keyword>
<evidence type="ECO:0000313" key="10">
    <source>
        <dbReference type="Proteomes" id="UP000240212"/>
    </source>
</evidence>
<feature type="coiled-coil region" evidence="7">
    <location>
        <begin position="23"/>
        <end position="57"/>
    </location>
</feature>
<dbReference type="PROSITE" id="PS00018">
    <property type="entry name" value="EF_HAND_1"/>
    <property type="match status" value="1"/>
</dbReference>
<dbReference type="InterPro" id="IPR018247">
    <property type="entry name" value="EF_Hand_1_Ca_BS"/>
</dbReference>
<dbReference type="InterPro" id="IPR002048">
    <property type="entry name" value="EF_hand_dom"/>
</dbReference>
<protein>
    <recommendedName>
        <fullName evidence="3 7">Flagellar hook-associated protein 2</fullName>
        <shortName evidence="7">HAP2</shortName>
    </recommendedName>
    <alternativeName>
        <fullName evidence="7">Flagellar cap protein</fullName>
    </alternativeName>
</protein>
<evidence type="ECO:0000256" key="7">
    <source>
        <dbReference type="RuleBase" id="RU362066"/>
    </source>
</evidence>
<keyword evidence="10" id="KW-1185">Reference proteome</keyword>
<gene>
    <name evidence="9" type="ORF">C7G83_12090</name>
</gene>
<dbReference type="Pfam" id="PF07195">
    <property type="entry name" value="FliD_C"/>
    <property type="match status" value="1"/>
</dbReference>
<dbReference type="RefSeq" id="WP_106877482.1">
    <property type="nucleotide sequence ID" value="NZ_JBOIPK010000003.1"/>
</dbReference>
<dbReference type="InterPro" id="IPR040026">
    <property type="entry name" value="FliD"/>
</dbReference>
<dbReference type="EMBL" id="PYEP01000004">
    <property type="protein sequence ID" value="PSN07912.1"/>
    <property type="molecule type" value="Genomic_DNA"/>
</dbReference>
<feature type="domain" description="EF-hand" evidence="8">
    <location>
        <begin position="118"/>
        <end position="153"/>
    </location>
</feature>
<dbReference type="GO" id="GO:0071973">
    <property type="term" value="P:bacterial-type flagellum-dependent cell motility"/>
    <property type="evidence" value="ECO:0007669"/>
    <property type="project" value="TreeGrafter"/>
</dbReference>
<comment type="function">
    <text evidence="7">Required for morphogenesis and for the elongation of the flagellar filament by facilitating polymerization of the flagellin monomers at the tip of growing filament. Forms a capping structure, which prevents flagellin subunits (transported through the central channel of the flagellum) from leaking out without polymerization at the distal end.</text>
</comment>
<dbReference type="PANTHER" id="PTHR30288">
    <property type="entry name" value="FLAGELLAR CAP/ASSEMBLY PROTEIN FLID"/>
    <property type="match status" value="1"/>
</dbReference>
<evidence type="ECO:0000256" key="3">
    <source>
        <dbReference type="ARBA" id="ARBA00016246"/>
    </source>
</evidence>
<comment type="function">
    <text evidence="6">Required for the morphogenesis and for the elongation of the flagellar filament by facilitating polymerization of the flagellin monomers at the tip of growing filament. Forms a capping structure, which prevents flagellin subunits (transported through the central channel of the flagellum) from leaking out without polymerization at the distal end.</text>
</comment>
<reference evidence="9 10" key="1">
    <citation type="submission" date="2018-03" db="EMBL/GenBank/DDBJ databases">
        <title>Draft genome sequence of the first documented clinical Siccibacter turicensis isolate in Austria.</title>
        <authorList>
            <person name="Lepuschitz S."/>
            <person name="Pekard-Amenitsch S."/>
            <person name="Haunold R."/>
            <person name="Schill S."/>
            <person name="Mach R."/>
            <person name="Allerberger F."/>
            <person name="Ruppitsch W."/>
            <person name="Forsythe S.J."/>
        </authorList>
    </citation>
    <scope>NUCLEOTIDE SEQUENCE [LARGE SCALE GENOMIC DNA]</scope>
    <source>
        <strain evidence="9 10">6100069499-17</strain>
    </source>
</reference>
<keyword evidence="9" id="KW-0966">Cell projection</keyword>
<keyword evidence="7" id="KW-0964">Secreted</keyword>
<dbReference type="PROSITE" id="PS50222">
    <property type="entry name" value="EF_HAND_2"/>
    <property type="match status" value="1"/>
</dbReference>
<dbReference type="GO" id="GO:0005509">
    <property type="term" value="F:calcium ion binding"/>
    <property type="evidence" value="ECO:0007669"/>
    <property type="project" value="InterPro"/>
</dbReference>
<keyword evidence="4 7" id="KW-0175">Coiled coil</keyword>
<evidence type="ECO:0000256" key="5">
    <source>
        <dbReference type="ARBA" id="ARBA00023143"/>
    </source>
</evidence>
<dbReference type="AlphaFoldDB" id="A0A2P8VK39"/>
<dbReference type="PANTHER" id="PTHR30288:SF0">
    <property type="entry name" value="FLAGELLAR HOOK-ASSOCIATED PROTEIN 2"/>
    <property type="match status" value="1"/>
</dbReference>